<dbReference type="Pfam" id="PF08659">
    <property type="entry name" value="KR"/>
    <property type="match status" value="1"/>
</dbReference>
<dbReference type="GO" id="GO:0005737">
    <property type="term" value="C:cytoplasm"/>
    <property type="evidence" value="ECO:0007669"/>
    <property type="project" value="TreeGrafter"/>
</dbReference>
<protein>
    <submittedName>
        <fullName evidence="6">Uncharacterized protein</fullName>
    </submittedName>
</protein>
<dbReference type="SUPFAM" id="SSF47336">
    <property type="entry name" value="ACP-like"/>
    <property type="match status" value="1"/>
</dbReference>
<dbReference type="InterPro" id="IPR036291">
    <property type="entry name" value="NAD(P)-bd_dom_sf"/>
</dbReference>
<dbReference type="InterPro" id="IPR011251">
    <property type="entry name" value="Luciferase-like_dom"/>
</dbReference>
<dbReference type="Pfam" id="PF00550">
    <property type="entry name" value="PP-binding"/>
    <property type="match status" value="1"/>
</dbReference>
<dbReference type="SMART" id="SM00822">
    <property type="entry name" value="PKS_KR"/>
    <property type="match status" value="1"/>
</dbReference>
<dbReference type="InterPro" id="IPR036736">
    <property type="entry name" value="ACP-like_sf"/>
</dbReference>
<dbReference type="InterPro" id="IPR042104">
    <property type="entry name" value="PKS_dehydratase_sf"/>
</dbReference>
<dbReference type="NCBIfam" id="TIGR04020">
    <property type="entry name" value="seco_metab_LLM"/>
    <property type="match status" value="1"/>
</dbReference>
<dbReference type="SUPFAM" id="SSF51679">
    <property type="entry name" value="Bacterial luciferase-like"/>
    <property type="match status" value="1"/>
</dbReference>
<dbReference type="InterPro" id="IPR049900">
    <property type="entry name" value="PKS_mFAS_DH"/>
</dbReference>
<feature type="active site" description="Proton donor; for dehydratase activity" evidence="3">
    <location>
        <position position="454"/>
    </location>
</feature>
<sequence>MKFSLFNFSSGEGTSPEDKYHLVIEAAKFADQNGFSSLWVPERHFSAMGCLYPRPQLLLAALARETKQINLRAGSVLLPLHNPIQIAEDWAMLDNLSGGRVGLACATGWHPNDFVFSPNKYQNRHKQMYEDIQILRKLWKGESIWREGGDGKQVKVKTYPTPIQSELPLWVAAGVSPTTFIKAGEIGANLLTHMQIHDPDELGEKIKLYHESLAENGYAPQAHEITVWVQAFVGKNADVAIEQAAAALNDWYKSDAPLMFSGFSFLHKGKKIDITQLSATDFQDYVRFVCDRLVARNMAIFGSPETCCESIQKFQAIGVTEVACQLDFGLQPDLVLQSLPYLKELKDKCNTQQWTEPSPGKIQFSQAVEFSTVEGSTSQKNSHNLQDIRDRCLEELTRAEFYNRYQQLGLEYGSSFQGVEHIWRRDGEVLGRVQLPELLQQESNFDINHPAFIDSCVQVLLAALPVDIDYNQGVLYFAGMRSFHVYHAIAKQVWCHAIVRNESANSIDLDKVEGDVKILDEQGQVLAEVIGLRVRDLEGDMQDERQQNLSDWLYKIQWQLQPRLSISNLQETGHSSSWLIFADSLGVGNRLKVLLEARGDICVTVLPGENYKILETGNYQINPARPEDFQQLFQDLSLLEQIPLRGVVHLWSLEAPPIEETTLDSLETAQQLGCGSVLSLVQALTRASWRNAARLWLVASGSQSVTSEDASRSIAQSPLWGLGKTINYEYPELLCTTVDISSKISSQESQSLFEELWLNERETQIALRGNQRYVARLVQWFAKDTQPKKKSALLNPQATYLITGGLGSLGLLVADWMAKQGAKHLVLIGRSDVSIKAQEILNQLQQAGTQVEICQADVSNQEDVARVLQTIKATMPPLQGIIHAAGVIDDGILEQQNWERLNRAMAPKVKGTWNLHQLTQNLPLDFFVCFSSIASLLGSPGQGNYAAANAFMDALVHHRQALGLPGLSINWGLWKESGMAAHLGSLVQNRIAAQGVETIAPQQGLQILADLLIKDAVQVGVLPINWSKFLQLFPAGSEPSLLFDIAQQQRQPAAVTTQETPAQKQEFLHQLQDAVKSDRHSLLTAYTQKLVAKILGHSTSQLDFQQPLINLGVDSFMSIELKNEIKTHINVDVPVVKFLEDISVATLVTFLDEQLKTSASTSLAVNNGERAEGEL</sequence>
<feature type="domain" description="PKS/mFAS DH" evidence="5">
    <location>
        <begin position="230"/>
        <end position="543"/>
    </location>
</feature>
<dbReference type="GO" id="GO:0004312">
    <property type="term" value="F:fatty acid synthase activity"/>
    <property type="evidence" value="ECO:0007669"/>
    <property type="project" value="TreeGrafter"/>
</dbReference>
<dbReference type="InterPro" id="IPR013968">
    <property type="entry name" value="PKS_KR"/>
</dbReference>
<evidence type="ECO:0000313" key="6">
    <source>
        <dbReference type="EMBL" id="RCJ40838.1"/>
    </source>
</evidence>
<feature type="active site" description="Proton acceptor; for dehydratase activity" evidence="3">
    <location>
        <position position="267"/>
    </location>
</feature>
<dbReference type="PROSITE" id="PS52019">
    <property type="entry name" value="PKS_MFAS_DH"/>
    <property type="match status" value="1"/>
</dbReference>
<dbReference type="GO" id="GO:0016705">
    <property type="term" value="F:oxidoreductase activity, acting on paired donors, with incorporation or reduction of molecular oxygen"/>
    <property type="evidence" value="ECO:0007669"/>
    <property type="project" value="InterPro"/>
</dbReference>
<dbReference type="PANTHER" id="PTHR43775:SF37">
    <property type="entry name" value="SI:DKEY-61P9.11"/>
    <property type="match status" value="1"/>
</dbReference>
<feature type="domain" description="Carrier" evidence="4">
    <location>
        <begin position="1081"/>
        <end position="1155"/>
    </location>
</feature>
<evidence type="ECO:0000259" key="4">
    <source>
        <dbReference type="PROSITE" id="PS50075"/>
    </source>
</evidence>
<dbReference type="Proteomes" id="UP000252107">
    <property type="component" value="Unassembled WGS sequence"/>
</dbReference>
<feature type="region of interest" description="C-terminal hotdog fold" evidence="3">
    <location>
        <begin position="393"/>
        <end position="543"/>
    </location>
</feature>
<dbReference type="InterPro" id="IPR036661">
    <property type="entry name" value="Luciferase-like_sf"/>
</dbReference>
<dbReference type="SMART" id="SM00823">
    <property type="entry name" value="PKS_PP"/>
    <property type="match status" value="1"/>
</dbReference>
<dbReference type="GO" id="GO:0006633">
    <property type="term" value="P:fatty acid biosynthetic process"/>
    <property type="evidence" value="ECO:0007669"/>
    <property type="project" value="TreeGrafter"/>
</dbReference>
<dbReference type="GO" id="GO:0005886">
    <property type="term" value="C:plasma membrane"/>
    <property type="evidence" value="ECO:0007669"/>
    <property type="project" value="TreeGrafter"/>
</dbReference>
<dbReference type="AlphaFoldDB" id="A0A367RWB0"/>
<dbReference type="InterPro" id="IPR024011">
    <property type="entry name" value="Biosynth_lucif-like_mOase_dom"/>
</dbReference>
<dbReference type="Pfam" id="PF14765">
    <property type="entry name" value="PS-DH"/>
    <property type="match status" value="1"/>
</dbReference>
<feature type="region of interest" description="N-terminal hotdog fold" evidence="3">
    <location>
        <begin position="230"/>
        <end position="369"/>
    </location>
</feature>
<evidence type="ECO:0000256" key="1">
    <source>
        <dbReference type="ARBA" id="ARBA00022450"/>
    </source>
</evidence>
<dbReference type="GO" id="GO:0031177">
    <property type="term" value="F:phosphopantetheine binding"/>
    <property type="evidence" value="ECO:0007669"/>
    <property type="project" value="InterPro"/>
</dbReference>
<dbReference type="InterPro" id="IPR050091">
    <property type="entry name" value="PKS_NRPS_Biosynth_Enz"/>
</dbReference>
<dbReference type="Gene3D" id="3.40.50.720">
    <property type="entry name" value="NAD(P)-binding Rossmann-like Domain"/>
    <property type="match status" value="1"/>
</dbReference>
<reference evidence="6" key="1">
    <citation type="submission" date="2016-04" db="EMBL/GenBank/DDBJ databases">
        <authorList>
            <person name="Tabuchi Yagui T.R."/>
        </authorList>
    </citation>
    <scope>NUCLEOTIDE SEQUENCE [LARGE SCALE GENOMIC DNA]</scope>
    <source>
        <strain evidence="6">NIES-26</strain>
    </source>
</reference>
<keyword evidence="2" id="KW-0597">Phosphoprotein</keyword>
<evidence type="ECO:0000256" key="3">
    <source>
        <dbReference type="PROSITE-ProRule" id="PRU01363"/>
    </source>
</evidence>
<dbReference type="SUPFAM" id="SSF51735">
    <property type="entry name" value="NAD(P)-binding Rossmann-fold domains"/>
    <property type="match status" value="2"/>
</dbReference>
<dbReference type="InterPro" id="IPR057326">
    <property type="entry name" value="KR_dom"/>
</dbReference>
<dbReference type="Gene3D" id="1.10.1200.10">
    <property type="entry name" value="ACP-like"/>
    <property type="match status" value="1"/>
</dbReference>
<dbReference type="Pfam" id="PF00296">
    <property type="entry name" value="Bac_luciferase"/>
    <property type="match status" value="1"/>
</dbReference>
<keyword evidence="7" id="KW-1185">Reference proteome</keyword>
<evidence type="ECO:0000256" key="2">
    <source>
        <dbReference type="ARBA" id="ARBA00022553"/>
    </source>
</evidence>
<dbReference type="PROSITE" id="PS50075">
    <property type="entry name" value="CARRIER"/>
    <property type="match status" value="1"/>
</dbReference>
<dbReference type="InterPro" id="IPR049490">
    <property type="entry name" value="C883_1060-like_KR_N"/>
</dbReference>
<keyword evidence="1" id="KW-0596">Phosphopantetheine</keyword>
<dbReference type="Gene3D" id="3.20.20.30">
    <property type="entry name" value="Luciferase-like domain"/>
    <property type="match status" value="1"/>
</dbReference>
<dbReference type="Gene3D" id="3.10.129.110">
    <property type="entry name" value="Polyketide synthase dehydratase"/>
    <property type="match status" value="1"/>
</dbReference>
<dbReference type="InterPro" id="IPR020806">
    <property type="entry name" value="PKS_PP-bd"/>
</dbReference>
<dbReference type="CDD" id="cd08955">
    <property type="entry name" value="KR_2_FAS_SDR_x"/>
    <property type="match status" value="1"/>
</dbReference>
<gene>
    <name evidence="6" type="ORF">A6770_37330</name>
</gene>
<dbReference type="Pfam" id="PF21394">
    <property type="entry name" value="Beta-ketacyl_N"/>
    <property type="match status" value="1"/>
</dbReference>
<dbReference type="PANTHER" id="PTHR43775">
    <property type="entry name" value="FATTY ACID SYNTHASE"/>
    <property type="match status" value="1"/>
</dbReference>
<evidence type="ECO:0000259" key="5">
    <source>
        <dbReference type="PROSITE" id="PS52019"/>
    </source>
</evidence>
<organism evidence="6 7">
    <name type="scientific">Nostoc minutum NIES-26</name>
    <dbReference type="NCBI Taxonomy" id="1844469"/>
    <lineage>
        <taxon>Bacteria</taxon>
        <taxon>Bacillati</taxon>
        <taxon>Cyanobacteriota</taxon>
        <taxon>Cyanophyceae</taxon>
        <taxon>Nostocales</taxon>
        <taxon>Nostocaceae</taxon>
        <taxon>Nostoc</taxon>
    </lineage>
</organism>
<proteinExistence type="predicted"/>
<dbReference type="InterPro" id="IPR009081">
    <property type="entry name" value="PP-bd_ACP"/>
</dbReference>
<dbReference type="InterPro" id="IPR049551">
    <property type="entry name" value="PKS_DH_C"/>
</dbReference>
<evidence type="ECO:0000313" key="7">
    <source>
        <dbReference type="Proteomes" id="UP000252107"/>
    </source>
</evidence>
<accession>A0A367RWB0</accession>
<comment type="caution">
    <text evidence="6">The sequence shown here is derived from an EMBL/GenBank/DDBJ whole genome shotgun (WGS) entry which is preliminary data.</text>
</comment>
<dbReference type="GO" id="GO:0071770">
    <property type="term" value="P:DIM/DIP cell wall layer assembly"/>
    <property type="evidence" value="ECO:0007669"/>
    <property type="project" value="TreeGrafter"/>
</dbReference>
<name>A0A367RWB0_9NOSO</name>
<dbReference type="EMBL" id="LXQD01000041">
    <property type="protein sequence ID" value="RCJ40838.1"/>
    <property type="molecule type" value="Genomic_DNA"/>
</dbReference>